<dbReference type="OrthoDB" id="9801753at2"/>
<dbReference type="InterPro" id="IPR002696">
    <property type="entry name" value="Membr_insert_effic_factor_YidD"/>
</dbReference>
<dbReference type="GeneID" id="93428877"/>
<reference evidence="2 3" key="1">
    <citation type="submission" date="2014-07" db="EMBL/GenBank/DDBJ databases">
        <authorList>
            <person name="McCorrison J."/>
            <person name="Sanka R."/>
            <person name="Torralba M."/>
            <person name="Gillis M."/>
            <person name="Haft D.H."/>
            <person name="Methe B."/>
            <person name="Sutton G."/>
            <person name="Nelson K.E."/>
        </authorList>
    </citation>
    <scope>NUCLEOTIDE SEQUENCE [LARGE SCALE GENOMIC DNA]</scope>
    <source>
        <strain evidence="2 3">DNF00040</strain>
    </source>
</reference>
<organism evidence="2 3">
    <name type="scientific">Oligella urethralis DNF00040</name>
    <dbReference type="NCBI Taxonomy" id="1401065"/>
    <lineage>
        <taxon>Bacteria</taxon>
        <taxon>Pseudomonadati</taxon>
        <taxon>Pseudomonadota</taxon>
        <taxon>Betaproteobacteria</taxon>
        <taxon>Burkholderiales</taxon>
        <taxon>Alcaligenaceae</taxon>
        <taxon>Oligella</taxon>
    </lineage>
</organism>
<gene>
    <name evidence="2" type="ORF">HMPREF2130_07970</name>
</gene>
<comment type="caution">
    <text evidence="2">The sequence shown here is derived from an EMBL/GenBank/DDBJ whole genome shotgun (WGS) entry which is preliminary data.</text>
</comment>
<name>A0A095Z614_9BURK</name>
<proteinExistence type="inferred from homology"/>
<keyword evidence="3" id="KW-1185">Reference proteome</keyword>
<protein>
    <recommendedName>
        <fullName evidence="1">Putative membrane protein insertion efficiency factor</fullName>
    </recommendedName>
</protein>
<dbReference type="PROSITE" id="PS51257">
    <property type="entry name" value="PROKAR_LIPOPROTEIN"/>
    <property type="match status" value="1"/>
</dbReference>
<dbReference type="PANTHER" id="PTHR33383:SF1">
    <property type="entry name" value="MEMBRANE PROTEIN INSERTION EFFICIENCY FACTOR-RELATED"/>
    <property type="match status" value="1"/>
</dbReference>
<dbReference type="NCBIfam" id="TIGR00278">
    <property type="entry name" value="membrane protein insertion efficiency factor YidD"/>
    <property type="match status" value="1"/>
</dbReference>
<comment type="subcellular location">
    <subcellularLocation>
        <location evidence="1">Cell membrane</location>
        <topology evidence="1">Peripheral membrane protein</topology>
        <orientation evidence="1">Cytoplasmic side</orientation>
    </subcellularLocation>
</comment>
<keyword evidence="1" id="KW-1003">Cell membrane</keyword>
<dbReference type="Proteomes" id="UP000029629">
    <property type="component" value="Unassembled WGS sequence"/>
</dbReference>
<evidence type="ECO:0000313" key="3">
    <source>
        <dbReference type="Proteomes" id="UP000029629"/>
    </source>
</evidence>
<dbReference type="AlphaFoldDB" id="A0A095Z614"/>
<dbReference type="RefSeq" id="WP_018027070.1">
    <property type="nucleotide sequence ID" value="NZ_JRNI01000030.1"/>
</dbReference>
<sequence>MRLKQLFILPIRCYQYFLSPWIGQSCRFTPSCSNYMIEAIETHGVCKGLWLGTKRIARCNGFFKGGHDPVPPKKSS</sequence>
<evidence type="ECO:0000313" key="2">
    <source>
        <dbReference type="EMBL" id="KGF30118.1"/>
    </source>
</evidence>
<evidence type="ECO:0000256" key="1">
    <source>
        <dbReference type="HAMAP-Rule" id="MF_00386"/>
    </source>
</evidence>
<dbReference type="GO" id="GO:0005886">
    <property type="term" value="C:plasma membrane"/>
    <property type="evidence" value="ECO:0007669"/>
    <property type="project" value="UniProtKB-SubCell"/>
</dbReference>
<dbReference type="HAMAP" id="MF_00386">
    <property type="entry name" value="UPF0161_YidD"/>
    <property type="match status" value="1"/>
</dbReference>
<comment type="function">
    <text evidence="1">Could be involved in insertion of integral membrane proteins into the membrane.</text>
</comment>
<comment type="similarity">
    <text evidence="1">Belongs to the UPF0161 family.</text>
</comment>
<dbReference type="PANTHER" id="PTHR33383">
    <property type="entry name" value="MEMBRANE PROTEIN INSERTION EFFICIENCY FACTOR-RELATED"/>
    <property type="match status" value="1"/>
</dbReference>
<dbReference type="SMART" id="SM01234">
    <property type="entry name" value="Haemolytic"/>
    <property type="match status" value="1"/>
</dbReference>
<dbReference type="Pfam" id="PF01809">
    <property type="entry name" value="YidD"/>
    <property type="match status" value="1"/>
</dbReference>
<dbReference type="EMBL" id="JRNI01000030">
    <property type="protein sequence ID" value="KGF30118.1"/>
    <property type="molecule type" value="Genomic_DNA"/>
</dbReference>
<dbReference type="eggNOG" id="COG0759">
    <property type="taxonomic scope" value="Bacteria"/>
</dbReference>
<keyword evidence="1" id="KW-0472">Membrane</keyword>
<accession>A0A095Z614</accession>